<dbReference type="Proteomes" id="UP000193495">
    <property type="component" value="Unassembled WGS sequence"/>
</dbReference>
<dbReference type="InterPro" id="IPR010280">
    <property type="entry name" value="U5_MeTrfase_fam"/>
</dbReference>
<dbReference type="Pfam" id="PF05958">
    <property type="entry name" value="tRNA_U5-meth_tr"/>
    <property type="match status" value="1"/>
</dbReference>
<dbReference type="RefSeq" id="WP_085895233.1">
    <property type="nucleotide sequence ID" value="NZ_FWFY01000002.1"/>
</dbReference>
<keyword evidence="1 4" id="KW-0489">Methyltransferase</keyword>
<organism evidence="6 7">
    <name type="scientific">Limimaricola soesokkakensis</name>
    <dbReference type="NCBI Taxonomy" id="1343159"/>
    <lineage>
        <taxon>Bacteria</taxon>
        <taxon>Pseudomonadati</taxon>
        <taxon>Pseudomonadota</taxon>
        <taxon>Alphaproteobacteria</taxon>
        <taxon>Rhodobacterales</taxon>
        <taxon>Paracoccaceae</taxon>
        <taxon>Limimaricola</taxon>
    </lineage>
</organism>
<evidence type="ECO:0000256" key="1">
    <source>
        <dbReference type="ARBA" id="ARBA00022603"/>
    </source>
</evidence>
<comment type="similarity">
    <text evidence="4">Belongs to the class I-like SAM-binding methyltransferase superfamily. RNA M5U methyltransferase family.</text>
</comment>
<keyword evidence="3 4" id="KW-0949">S-adenosyl-L-methionine</keyword>
<reference evidence="5 8" key="2">
    <citation type="submission" date="2018-03" db="EMBL/GenBank/DDBJ databases">
        <title>Genomic Encyclopedia of Archaeal and Bacterial Type Strains, Phase II (KMG-II): from individual species to whole genera.</title>
        <authorList>
            <person name="Goeker M."/>
        </authorList>
    </citation>
    <scope>NUCLEOTIDE SEQUENCE [LARGE SCALE GENOMIC DNA]</scope>
    <source>
        <strain evidence="5 8">DSM 29956</strain>
    </source>
</reference>
<dbReference type="GO" id="GO:0070041">
    <property type="term" value="F:rRNA (uridine-C5-)-methyltransferase activity"/>
    <property type="evidence" value="ECO:0007669"/>
    <property type="project" value="TreeGrafter"/>
</dbReference>
<evidence type="ECO:0000313" key="8">
    <source>
        <dbReference type="Proteomes" id="UP000240624"/>
    </source>
</evidence>
<feature type="binding site" evidence="4">
    <location>
        <position position="347"/>
    </location>
    <ligand>
        <name>S-adenosyl-L-methionine</name>
        <dbReference type="ChEBI" id="CHEBI:59789"/>
    </ligand>
</feature>
<dbReference type="Gene3D" id="3.40.50.150">
    <property type="entry name" value="Vaccinia Virus protein VP39"/>
    <property type="match status" value="1"/>
</dbReference>
<evidence type="ECO:0000256" key="4">
    <source>
        <dbReference type="PROSITE-ProRule" id="PRU01024"/>
    </source>
</evidence>
<protein>
    <submittedName>
        <fullName evidence="6">23S rRNA (Uracil(1939)-C(5))-methyltransferase RlmD</fullName>
        <ecNumber evidence="6">2.1.1.190</ecNumber>
    </submittedName>
    <submittedName>
        <fullName evidence="5">23S rRNA m(5)U-1939 methyltransferase</fullName>
    </submittedName>
</protein>
<feature type="binding site" evidence="4">
    <location>
        <position position="299"/>
    </location>
    <ligand>
        <name>S-adenosyl-L-methionine</name>
        <dbReference type="ChEBI" id="CHEBI:59789"/>
    </ligand>
</feature>
<dbReference type="GO" id="GO:0070475">
    <property type="term" value="P:rRNA base methylation"/>
    <property type="evidence" value="ECO:0007669"/>
    <property type="project" value="TreeGrafter"/>
</dbReference>
<dbReference type="EC" id="2.1.1.190" evidence="6"/>
<feature type="binding site" evidence="4">
    <location>
        <position position="279"/>
    </location>
    <ligand>
        <name>S-adenosyl-L-methionine</name>
        <dbReference type="ChEBI" id="CHEBI:59789"/>
    </ligand>
</feature>
<dbReference type="EMBL" id="PYGB01000001">
    <property type="protein sequence ID" value="PSK88368.1"/>
    <property type="molecule type" value="Genomic_DNA"/>
</dbReference>
<dbReference type="EMBL" id="FWFY01000002">
    <property type="protein sequence ID" value="SLN26285.1"/>
    <property type="molecule type" value="Genomic_DNA"/>
</dbReference>
<feature type="binding site" evidence="4">
    <location>
        <position position="252"/>
    </location>
    <ligand>
        <name>S-adenosyl-L-methionine</name>
        <dbReference type="ChEBI" id="CHEBI:59789"/>
    </ligand>
</feature>
<feature type="active site" description="Nucleophile" evidence="4">
    <location>
        <position position="373"/>
    </location>
</feature>
<dbReference type="Gene3D" id="2.40.50.1070">
    <property type="match status" value="1"/>
</dbReference>
<dbReference type="AlphaFoldDB" id="A0A1X6YNK4"/>
<dbReference type="PANTHER" id="PTHR11061:SF49">
    <property type="entry name" value="23S RRNA (URACIL(1939)-C(5))-METHYLTRANSFERASE RLMD"/>
    <property type="match status" value="1"/>
</dbReference>
<sequence length="416" mass="44280">MTETLPPKTPQPDPAPRGEVMIEAVTHHGMGRTADGTLVPRVLPGELVTLAADGPKIVTPSPERVAPPCRHFKSCGGCAMQHASDGFVASWKAEIVRTALRAQGIEGEIAAVLTSPPDSRRRARLAGRRTKKGALVGFHARASDTVIEVPGCRLMLPQLTGLIPALERIAALAASRKGEAGLTVTDSEAGPDLHIDTDKPLTEELRIALPEIAREAGLARLVWADEIVAELEPPVQRMGRARVVPPPGAFLQATAHGEAALLEAVREAVAGAPRIVDLFAGCGTFSLPLAETSEIHAVEGEAAMLAALDRGWRGVPGLKRVTTETRDLFRRPLLPDELARFDAAVIDPPRAGAQAQVAQLSASQINVIAMVSCSPASFARDAKALIDNGFEMGPVTVVDQFRWSPHVELATRFTRR</sequence>
<proteinExistence type="inferred from homology"/>
<evidence type="ECO:0000256" key="3">
    <source>
        <dbReference type="ARBA" id="ARBA00022691"/>
    </source>
</evidence>
<dbReference type="PROSITE" id="PS51687">
    <property type="entry name" value="SAM_MT_RNA_M5U"/>
    <property type="match status" value="1"/>
</dbReference>
<dbReference type="CDD" id="cd02440">
    <property type="entry name" value="AdoMet_MTases"/>
    <property type="match status" value="1"/>
</dbReference>
<evidence type="ECO:0000313" key="7">
    <source>
        <dbReference type="Proteomes" id="UP000193495"/>
    </source>
</evidence>
<evidence type="ECO:0000256" key="2">
    <source>
        <dbReference type="ARBA" id="ARBA00022679"/>
    </source>
</evidence>
<evidence type="ECO:0000313" key="5">
    <source>
        <dbReference type="EMBL" id="PSK88368.1"/>
    </source>
</evidence>
<keyword evidence="8" id="KW-1185">Reference proteome</keyword>
<name>A0A1X6YNK4_9RHOB</name>
<keyword evidence="2 4" id="KW-0808">Transferase</keyword>
<dbReference type="InterPro" id="IPR029063">
    <property type="entry name" value="SAM-dependent_MTases_sf"/>
</dbReference>
<dbReference type="OrthoDB" id="9804590at2"/>
<accession>A0A1X6YNK4</accession>
<dbReference type="SUPFAM" id="SSF53335">
    <property type="entry name" value="S-adenosyl-L-methionine-dependent methyltransferases"/>
    <property type="match status" value="1"/>
</dbReference>
<evidence type="ECO:0000313" key="6">
    <source>
        <dbReference type="EMBL" id="SLN26285.1"/>
    </source>
</evidence>
<gene>
    <name evidence="6" type="primary">rlmD</name>
    <name evidence="5" type="ORF">CLV79_101204</name>
    <name evidence="6" type="ORF">LOS8367_00882</name>
</gene>
<dbReference type="Proteomes" id="UP000240624">
    <property type="component" value="Unassembled WGS sequence"/>
</dbReference>
<dbReference type="PANTHER" id="PTHR11061">
    <property type="entry name" value="RNA M5U METHYLTRANSFERASE"/>
    <property type="match status" value="1"/>
</dbReference>
<reference evidence="6 7" key="1">
    <citation type="submission" date="2017-03" db="EMBL/GenBank/DDBJ databases">
        <authorList>
            <person name="Afonso C.L."/>
            <person name="Miller P.J."/>
            <person name="Scott M.A."/>
            <person name="Spackman E."/>
            <person name="Goraichik I."/>
            <person name="Dimitrov K.M."/>
            <person name="Suarez D.L."/>
            <person name="Swayne D.E."/>
        </authorList>
    </citation>
    <scope>NUCLEOTIDE SEQUENCE [LARGE SCALE GENOMIC DNA]</scope>
    <source>
        <strain evidence="6 7">CECT 8367</strain>
    </source>
</reference>